<organism evidence="1">
    <name type="scientific">bioreactor metagenome</name>
    <dbReference type="NCBI Taxonomy" id="1076179"/>
    <lineage>
        <taxon>unclassified sequences</taxon>
        <taxon>metagenomes</taxon>
        <taxon>ecological metagenomes</taxon>
    </lineage>
</organism>
<protein>
    <submittedName>
        <fullName evidence="1">Uncharacterized protein</fullName>
    </submittedName>
</protein>
<evidence type="ECO:0000313" key="1">
    <source>
        <dbReference type="EMBL" id="MPM19521.1"/>
    </source>
</evidence>
<comment type="caution">
    <text evidence="1">The sequence shown here is derived from an EMBL/GenBank/DDBJ whole genome shotgun (WGS) entry which is preliminary data.</text>
</comment>
<gene>
    <name evidence="1" type="ORF">SDC9_65947</name>
</gene>
<name>A0A644XUV0_9ZZZZ</name>
<reference evidence="1" key="1">
    <citation type="submission" date="2019-08" db="EMBL/GenBank/DDBJ databases">
        <authorList>
            <person name="Kucharzyk K."/>
            <person name="Murdoch R.W."/>
            <person name="Higgins S."/>
            <person name="Loffler F."/>
        </authorList>
    </citation>
    <scope>NUCLEOTIDE SEQUENCE</scope>
</reference>
<accession>A0A644XUV0</accession>
<proteinExistence type="predicted"/>
<dbReference type="AlphaFoldDB" id="A0A644XUV0"/>
<dbReference type="EMBL" id="VSSQ01003192">
    <property type="protein sequence ID" value="MPM19521.1"/>
    <property type="molecule type" value="Genomic_DNA"/>
</dbReference>
<sequence>MFDKQAKSIFEYVVFNNDFSPKREISLGKKPNSTMATCLTLNASDLVDALEKNELKGELKEIAQELNEESNPIIMLVKYRN</sequence>